<dbReference type="Gene3D" id="3.40.630.10">
    <property type="entry name" value="Zn peptidases"/>
    <property type="match status" value="2"/>
</dbReference>
<evidence type="ECO:0000256" key="4">
    <source>
        <dbReference type="ARBA" id="ARBA00022723"/>
    </source>
</evidence>
<keyword evidence="8" id="KW-0170">Cobalt</keyword>
<dbReference type="PIRSF" id="PIRSF016599">
    <property type="entry name" value="Xaa-His_dipept"/>
    <property type="match status" value="1"/>
</dbReference>
<reference evidence="11" key="2">
    <citation type="submission" date="2020-12" db="EMBL/GenBank/DDBJ databases">
        <title>New Spironucleus salmonicida genome in near-complete chromosomes.</title>
        <authorList>
            <person name="Xu F."/>
            <person name="Kurt Z."/>
            <person name="Jimenez-Gonzalez A."/>
            <person name="Astvaldsson A."/>
            <person name="Andersson J.O."/>
            <person name="Svard S.G."/>
        </authorList>
    </citation>
    <scope>NUCLEOTIDE SEQUENCE</scope>
    <source>
        <strain evidence="11">ATCC 50377</strain>
    </source>
</reference>
<dbReference type="SUPFAM" id="SSF53187">
    <property type="entry name" value="Zn-dependent exopeptidases"/>
    <property type="match status" value="1"/>
</dbReference>
<dbReference type="Pfam" id="PF07687">
    <property type="entry name" value="M20_dimer"/>
    <property type="match status" value="1"/>
</dbReference>
<keyword evidence="5" id="KW-0378">Hydrolase</keyword>
<gene>
    <name evidence="10" type="ORF">SS50377_16941</name>
    <name evidence="11" type="ORF">SS50377_27433</name>
</gene>
<evidence type="ECO:0000256" key="8">
    <source>
        <dbReference type="ARBA" id="ARBA00023285"/>
    </source>
</evidence>
<dbReference type="VEuPathDB" id="GiardiaDB:SS50377_27433"/>
<evidence type="ECO:0000256" key="3">
    <source>
        <dbReference type="ARBA" id="ARBA00022670"/>
    </source>
</evidence>
<dbReference type="PANTHER" id="PTHR43501">
    <property type="entry name" value="CYTOSOL NON-SPECIFIC DIPEPTIDASE"/>
    <property type="match status" value="1"/>
</dbReference>
<reference evidence="10 11" key="1">
    <citation type="journal article" date="2014" name="PLoS Genet.">
        <title>The Genome of Spironucleus salmonicida Highlights a Fish Pathogen Adapted to Fluctuating Environments.</title>
        <authorList>
            <person name="Xu F."/>
            <person name="Jerlstrom-Hultqvist J."/>
            <person name="Einarsson E."/>
            <person name="Astvaldsson A."/>
            <person name="Svard S.G."/>
            <person name="Andersson J.O."/>
        </authorList>
    </citation>
    <scope>NUCLEOTIDE SEQUENCE</scope>
    <source>
        <strain evidence="11">ATCC 50377</strain>
    </source>
</reference>
<keyword evidence="3" id="KW-0645">Protease</keyword>
<dbReference type="OrthoDB" id="191370at2759"/>
<dbReference type="FunFam" id="3.40.630.10:FF:000015">
    <property type="entry name" value="Aminoacyl-histidine dipeptidase PepD"/>
    <property type="match status" value="1"/>
</dbReference>
<dbReference type="NCBIfam" id="TIGR01893">
    <property type="entry name" value="aa-his-dipept"/>
    <property type="match status" value="1"/>
</dbReference>
<keyword evidence="7" id="KW-0482">Metalloprotease</keyword>
<evidence type="ECO:0000256" key="5">
    <source>
        <dbReference type="ARBA" id="ARBA00022801"/>
    </source>
</evidence>
<protein>
    <submittedName>
        <fullName evidence="10">Aminoacyl-histidine dipeptidase</fullName>
    </submittedName>
</protein>
<proteinExistence type="predicted"/>
<evidence type="ECO:0000256" key="1">
    <source>
        <dbReference type="ARBA" id="ARBA00001941"/>
    </source>
</evidence>
<dbReference type="GO" id="GO:0005829">
    <property type="term" value="C:cytosol"/>
    <property type="evidence" value="ECO:0007669"/>
    <property type="project" value="TreeGrafter"/>
</dbReference>
<evidence type="ECO:0000256" key="2">
    <source>
        <dbReference type="ARBA" id="ARBA00001947"/>
    </source>
</evidence>
<dbReference type="EMBL" id="KI546139">
    <property type="protein sequence ID" value="EST43277.1"/>
    <property type="molecule type" value="Genomic_DNA"/>
</dbReference>
<keyword evidence="6" id="KW-0862">Zinc</keyword>
<accession>V6LFK6</accession>
<name>V6LFK6_9EUKA</name>
<comment type="cofactor">
    <cofactor evidence="2">
        <name>Zn(2+)</name>
        <dbReference type="ChEBI" id="CHEBI:29105"/>
    </cofactor>
</comment>
<dbReference type="GO" id="GO:0006508">
    <property type="term" value="P:proteolysis"/>
    <property type="evidence" value="ECO:0007669"/>
    <property type="project" value="UniProtKB-KW"/>
</dbReference>
<evidence type="ECO:0000256" key="6">
    <source>
        <dbReference type="ARBA" id="ARBA00022833"/>
    </source>
</evidence>
<dbReference type="GO" id="GO:0046872">
    <property type="term" value="F:metal ion binding"/>
    <property type="evidence" value="ECO:0007669"/>
    <property type="project" value="UniProtKB-KW"/>
</dbReference>
<dbReference type="Proteomes" id="UP000018208">
    <property type="component" value="Unassembled WGS sequence"/>
</dbReference>
<dbReference type="PRINTS" id="PR00934">
    <property type="entry name" value="XHISDIPTASE"/>
</dbReference>
<dbReference type="InterPro" id="IPR011650">
    <property type="entry name" value="Peptidase_M20_dimer"/>
</dbReference>
<evidence type="ECO:0000256" key="7">
    <source>
        <dbReference type="ARBA" id="ARBA00023049"/>
    </source>
</evidence>
<feature type="domain" description="Peptidase M20 dimerisation" evidence="9">
    <location>
        <begin position="215"/>
        <end position="274"/>
    </location>
</feature>
<dbReference type="FunFam" id="3.40.630.10:FF:000018">
    <property type="entry name" value="Aminoacyl-histidine dipeptidase PepD"/>
    <property type="match status" value="1"/>
</dbReference>
<dbReference type="PANTHER" id="PTHR43501:SF1">
    <property type="entry name" value="CYTOSOL NON-SPECIFIC DIPEPTIDASE"/>
    <property type="match status" value="1"/>
</dbReference>
<comment type="cofactor">
    <cofactor evidence="1">
        <name>Co(2+)</name>
        <dbReference type="ChEBI" id="CHEBI:48828"/>
    </cofactor>
</comment>
<dbReference type="EMBL" id="AUWU02000007">
    <property type="protein sequence ID" value="KAH0571133.1"/>
    <property type="molecule type" value="Genomic_DNA"/>
</dbReference>
<dbReference type="AlphaFoldDB" id="V6LFK6"/>
<evidence type="ECO:0000313" key="12">
    <source>
        <dbReference type="Proteomes" id="UP000018208"/>
    </source>
</evidence>
<keyword evidence="12" id="KW-1185">Reference proteome</keyword>
<sequence length="482" mass="51621">MSLAKLEPQIIWDIFGQISKIPRGSGNTKSISKYLQELAIKHKLSTFIDSAENLIITKPASEGYENAPGIILQAHMDMVCTKSSDSTHNFETDPIVSQLVTANQKQFISATDTTLGADNGIGVAAGLAIIFDETIATPKLELLLTVDEETTMSGAQNIQRGILTGKYMINLDSEEIDTITVGSAGGFNQIVKPKLTTHTPAQLDFPYLLKVQNCSGGHSGCEIHKGHANAIKVLFRVLAQFVEFDIKIATLRGGSADNAIPTSAEAIFYADSYPDLSSVFGQIEAEFASTDSRMQLVIEPFSQKIQHISSAESAKIIDFGNAAPSQLLKIAGGLVESSVNLGIVSINAADIIGAQFVFLGRSTSNSQMEYISQTISGLARLAGFEATGMTNFFGGWTPAAQSKLLEVAISQFNRVLSVNAKVEAVHAGLECGEILQAYPGVEAISIGPTIINAHSYREAVEISTVGQFWEILQGIIKIISCQ</sequence>
<dbReference type="InterPro" id="IPR001160">
    <property type="entry name" value="Peptidase_M20C"/>
</dbReference>
<organism evidence="10">
    <name type="scientific">Spironucleus salmonicida</name>
    <dbReference type="NCBI Taxonomy" id="348837"/>
    <lineage>
        <taxon>Eukaryota</taxon>
        <taxon>Metamonada</taxon>
        <taxon>Diplomonadida</taxon>
        <taxon>Hexamitidae</taxon>
        <taxon>Hexamitinae</taxon>
        <taxon>Spironucleus</taxon>
    </lineage>
</organism>
<dbReference type="GO" id="GO:0070573">
    <property type="term" value="F:metallodipeptidase activity"/>
    <property type="evidence" value="ECO:0007669"/>
    <property type="project" value="TreeGrafter"/>
</dbReference>
<evidence type="ECO:0000313" key="11">
    <source>
        <dbReference type="EMBL" id="KAH0571133.1"/>
    </source>
</evidence>
<evidence type="ECO:0000259" key="9">
    <source>
        <dbReference type="Pfam" id="PF07687"/>
    </source>
</evidence>
<evidence type="ECO:0000313" key="10">
    <source>
        <dbReference type="EMBL" id="EST43277.1"/>
    </source>
</evidence>
<keyword evidence="4" id="KW-0479">Metal-binding</keyword>